<evidence type="ECO:0000313" key="2">
    <source>
        <dbReference type="EMBL" id="MFM9611646.1"/>
    </source>
</evidence>
<dbReference type="InterPro" id="IPR007278">
    <property type="entry name" value="DUF397"/>
</dbReference>
<keyword evidence="3" id="KW-1185">Reference proteome</keyword>
<evidence type="ECO:0000313" key="3">
    <source>
        <dbReference type="Proteomes" id="UP001631957"/>
    </source>
</evidence>
<name>A0ABW9HV99_9ACTN</name>
<organism evidence="2 3">
    <name type="scientific">Streptomyces niveiscabiei</name>
    <dbReference type="NCBI Taxonomy" id="164115"/>
    <lineage>
        <taxon>Bacteria</taxon>
        <taxon>Bacillati</taxon>
        <taxon>Actinomycetota</taxon>
        <taxon>Actinomycetes</taxon>
        <taxon>Kitasatosporales</taxon>
        <taxon>Streptomycetaceae</taxon>
        <taxon>Streptomyces</taxon>
    </lineage>
</organism>
<dbReference type="Proteomes" id="UP001631957">
    <property type="component" value="Unassembled WGS sequence"/>
</dbReference>
<gene>
    <name evidence="2" type="ORF">ACKI18_23390</name>
</gene>
<dbReference type="EMBL" id="JBJVNI010000012">
    <property type="protein sequence ID" value="MFM9611646.1"/>
    <property type="molecule type" value="Genomic_DNA"/>
</dbReference>
<dbReference type="Pfam" id="PF04149">
    <property type="entry name" value="DUF397"/>
    <property type="match status" value="1"/>
</dbReference>
<evidence type="ECO:0000259" key="1">
    <source>
        <dbReference type="Pfam" id="PF04149"/>
    </source>
</evidence>
<protein>
    <submittedName>
        <fullName evidence="2">DUF397 domain-containing protein</fullName>
    </submittedName>
</protein>
<proteinExistence type="predicted"/>
<reference evidence="2 3" key="1">
    <citation type="submission" date="2024-12" db="EMBL/GenBank/DDBJ databases">
        <title>Forecasting of Potato common scab and diversities of Pathogenic streptomyces spp. in china.</title>
        <authorList>
            <person name="Handique U."/>
            <person name="Wu J."/>
        </authorList>
    </citation>
    <scope>NUCLEOTIDE SEQUENCE [LARGE SCALE GENOMIC DNA]</scope>
    <source>
        <strain evidence="2 3">ZRIMU1530</strain>
    </source>
</reference>
<comment type="caution">
    <text evidence="2">The sequence shown here is derived from an EMBL/GenBank/DDBJ whole genome shotgun (WGS) entry which is preliminary data.</text>
</comment>
<accession>A0ABW9HV99</accession>
<feature type="domain" description="DUF397" evidence="1">
    <location>
        <begin position="7"/>
        <end position="62"/>
    </location>
</feature>
<sequence>MSTELPHWFASSHSGKGGQCIEAAVNLAATHSTVSVRDSKRTSGLALDFRSRTFSLFVTDVKNKMSIA</sequence>
<dbReference type="RefSeq" id="WP_409123213.1">
    <property type="nucleotide sequence ID" value="NZ_JBJVNI010000012.1"/>
</dbReference>